<keyword evidence="2" id="KW-1185">Reference proteome</keyword>
<gene>
    <name evidence="1" type="ORF">PROFUN_14929</name>
</gene>
<accession>A0A2P6MYA2</accession>
<name>A0A2P6MYA2_9EUKA</name>
<proteinExistence type="predicted"/>
<evidence type="ECO:0000313" key="2">
    <source>
        <dbReference type="Proteomes" id="UP000241769"/>
    </source>
</evidence>
<organism evidence="1 2">
    <name type="scientific">Planoprotostelium fungivorum</name>
    <dbReference type="NCBI Taxonomy" id="1890364"/>
    <lineage>
        <taxon>Eukaryota</taxon>
        <taxon>Amoebozoa</taxon>
        <taxon>Evosea</taxon>
        <taxon>Variosea</taxon>
        <taxon>Cavosteliida</taxon>
        <taxon>Cavosteliaceae</taxon>
        <taxon>Planoprotostelium</taxon>
    </lineage>
</organism>
<protein>
    <submittedName>
        <fullName evidence="1">Uncharacterized protein</fullName>
    </submittedName>
</protein>
<dbReference type="EMBL" id="MDYQ01000306">
    <property type="protein sequence ID" value="PRP76701.1"/>
    <property type="molecule type" value="Genomic_DNA"/>
</dbReference>
<reference evidence="1 2" key="1">
    <citation type="journal article" date="2018" name="Genome Biol. Evol.">
        <title>Multiple Roots of Fruiting Body Formation in Amoebozoa.</title>
        <authorList>
            <person name="Hillmann F."/>
            <person name="Forbes G."/>
            <person name="Novohradska S."/>
            <person name="Ferling I."/>
            <person name="Riege K."/>
            <person name="Groth M."/>
            <person name="Westermann M."/>
            <person name="Marz M."/>
            <person name="Spaller T."/>
            <person name="Winckler T."/>
            <person name="Schaap P."/>
            <person name="Glockner G."/>
        </authorList>
    </citation>
    <scope>NUCLEOTIDE SEQUENCE [LARGE SCALE GENOMIC DNA]</scope>
    <source>
        <strain evidence="1 2">Jena</strain>
    </source>
</reference>
<sequence>MGSNLENLPSEDIPLLQFLRHCIHTFQTQTTYVVHSNYLGPGLFRTMWSKPTVAQPIPNPVVTQGYLTVD</sequence>
<dbReference type="AlphaFoldDB" id="A0A2P6MYA2"/>
<comment type="caution">
    <text evidence="1">The sequence shown here is derived from an EMBL/GenBank/DDBJ whole genome shotgun (WGS) entry which is preliminary data.</text>
</comment>
<evidence type="ECO:0000313" key="1">
    <source>
        <dbReference type="EMBL" id="PRP76701.1"/>
    </source>
</evidence>
<dbReference type="InParanoid" id="A0A2P6MYA2"/>
<dbReference type="Proteomes" id="UP000241769">
    <property type="component" value="Unassembled WGS sequence"/>
</dbReference>